<dbReference type="Proteomes" id="UP000507470">
    <property type="component" value="Unassembled WGS sequence"/>
</dbReference>
<dbReference type="EMBL" id="CACVKT020003915">
    <property type="protein sequence ID" value="CAC5386818.1"/>
    <property type="molecule type" value="Genomic_DNA"/>
</dbReference>
<evidence type="ECO:0008006" key="3">
    <source>
        <dbReference type="Google" id="ProtNLM"/>
    </source>
</evidence>
<protein>
    <recommendedName>
        <fullName evidence="3">C-type lectin domain-containing protein</fullName>
    </recommendedName>
</protein>
<dbReference type="OrthoDB" id="6160429at2759"/>
<accession>A0A6J8BS68</accession>
<dbReference type="AlphaFoldDB" id="A0A6J8BS68"/>
<evidence type="ECO:0000313" key="1">
    <source>
        <dbReference type="EMBL" id="CAC5386818.1"/>
    </source>
</evidence>
<name>A0A6J8BS68_MYTCO</name>
<gene>
    <name evidence="1" type="ORF">MCOR_22216</name>
</gene>
<dbReference type="InterPro" id="IPR016187">
    <property type="entry name" value="CTDL_fold"/>
</dbReference>
<sequence length="214" mass="24539">MEICREIKWGEIDSFPNDCGSSKHTDIYNVYATSSITTPNDSDHYDIRKLCIFLWTAEFPDKYEFIPMNCDCVLKGGLCQGKKDKNEFFKIKEYSTWKDSLDRCKTNGSYLLDISTVIEAKGMISRSTYTLQEKTSLWHWIGIARQIYLSSDTGISLDNQSVIRCKKCDGSHCNLTTNCDNDNEQLLAVCSADQHQPQDTKDGRSVYKIFLCRN</sequence>
<keyword evidence="2" id="KW-1185">Reference proteome</keyword>
<reference evidence="1 2" key="1">
    <citation type="submission" date="2020-06" db="EMBL/GenBank/DDBJ databases">
        <authorList>
            <person name="Li R."/>
            <person name="Bekaert M."/>
        </authorList>
    </citation>
    <scope>NUCLEOTIDE SEQUENCE [LARGE SCALE GENOMIC DNA]</scope>
    <source>
        <strain evidence="2">wild</strain>
    </source>
</reference>
<organism evidence="1 2">
    <name type="scientific">Mytilus coruscus</name>
    <name type="common">Sea mussel</name>
    <dbReference type="NCBI Taxonomy" id="42192"/>
    <lineage>
        <taxon>Eukaryota</taxon>
        <taxon>Metazoa</taxon>
        <taxon>Spiralia</taxon>
        <taxon>Lophotrochozoa</taxon>
        <taxon>Mollusca</taxon>
        <taxon>Bivalvia</taxon>
        <taxon>Autobranchia</taxon>
        <taxon>Pteriomorphia</taxon>
        <taxon>Mytilida</taxon>
        <taxon>Mytiloidea</taxon>
        <taxon>Mytilidae</taxon>
        <taxon>Mytilinae</taxon>
        <taxon>Mytilus</taxon>
    </lineage>
</organism>
<proteinExistence type="predicted"/>
<evidence type="ECO:0000313" key="2">
    <source>
        <dbReference type="Proteomes" id="UP000507470"/>
    </source>
</evidence>
<dbReference type="SUPFAM" id="SSF56436">
    <property type="entry name" value="C-type lectin-like"/>
    <property type="match status" value="1"/>
</dbReference>